<dbReference type="EMBL" id="AGQV01000001">
    <property type="protein sequence ID" value="EHH68931.1"/>
    <property type="molecule type" value="Genomic_DNA"/>
</dbReference>
<protein>
    <submittedName>
        <fullName evidence="2">Uncharacterized protein</fullName>
    </submittedName>
</protein>
<feature type="compositionally biased region" description="Polar residues" evidence="1">
    <location>
        <begin position="173"/>
        <end position="188"/>
    </location>
</feature>
<feature type="compositionally biased region" description="Pro residues" evidence="1">
    <location>
        <begin position="89"/>
        <end position="102"/>
    </location>
</feature>
<dbReference type="STRING" id="1088869.GMO_02370"/>
<dbReference type="PATRIC" id="fig|1088869.3.peg.239"/>
<comment type="caution">
    <text evidence="2">The sequence shown here is derived from an EMBL/GenBank/DDBJ whole genome shotgun (WGS) entry which is preliminary data.</text>
</comment>
<accession>G6XFH2</accession>
<feature type="compositionally biased region" description="Low complexity" evidence="1">
    <location>
        <begin position="134"/>
        <end position="171"/>
    </location>
</feature>
<dbReference type="eggNOG" id="COG2885">
    <property type="taxonomic scope" value="Bacteria"/>
</dbReference>
<name>G6XFH2_9PROT</name>
<feature type="region of interest" description="Disordered" evidence="1">
    <location>
        <begin position="29"/>
        <end position="205"/>
    </location>
</feature>
<sequence length="344" mass="35600">MAFPFLSGCQHQDPVDTVSGWWHDYEGGEIARLRPPPPGQNDPYPHLGRTPTQAPDLPSPEARLSLTMQLENQRNLAQRQSASNGALPTIPPPPPKSTPAPPGGSVSSDQASMTMTSAGQTDASSTSAQDAIFPTGAPQSGPSAPSASAPPASAHPAHPASTPAASKSPGARKQNQTKETSDTTTSGQDAALPPVVRQSIPETPPGQFPQIGNMPPPAPSFPGFDIPQDANLAGPIQPDIDTATPDGTLIRFQPSTDQIAGNPQASYQHIIAMRGKQKLVVRAFGAAMSAEAGLTPQDQTREIALALLRARAVAHGLMLRGVPASDIILRAEAIGDGVRVTLGG</sequence>
<evidence type="ECO:0000256" key="1">
    <source>
        <dbReference type="SAM" id="MobiDB-lite"/>
    </source>
</evidence>
<evidence type="ECO:0000313" key="2">
    <source>
        <dbReference type="EMBL" id="EHH68931.1"/>
    </source>
</evidence>
<organism evidence="2 3">
    <name type="scientific">Gluconobacter morbifer G707</name>
    <dbReference type="NCBI Taxonomy" id="1088869"/>
    <lineage>
        <taxon>Bacteria</taxon>
        <taxon>Pseudomonadati</taxon>
        <taxon>Pseudomonadota</taxon>
        <taxon>Alphaproteobacteria</taxon>
        <taxon>Acetobacterales</taxon>
        <taxon>Acetobacteraceae</taxon>
        <taxon>Gluconobacter</taxon>
    </lineage>
</organism>
<reference evidence="2 3" key="1">
    <citation type="submission" date="2011-10" db="EMBL/GenBank/DDBJ databases">
        <title>Genome sequence of Gluconobacter morbifer G707, isolated from Drosophila gut.</title>
        <authorList>
            <person name="Lee W.-J."/>
            <person name="Kim E.-K."/>
        </authorList>
    </citation>
    <scope>NUCLEOTIDE SEQUENCE [LARGE SCALE GENOMIC DNA]</scope>
    <source>
        <strain evidence="2 3">G707</strain>
    </source>
</reference>
<proteinExistence type="predicted"/>
<dbReference type="Proteomes" id="UP000004949">
    <property type="component" value="Unassembled WGS sequence"/>
</dbReference>
<dbReference type="AlphaFoldDB" id="G6XFH2"/>
<keyword evidence="3" id="KW-1185">Reference proteome</keyword>
<feature type="compositionally biased region" description="Polar residues" evidence="1">
    <location>
        <begin position="66"/>
        <end position="86"/>
    </location>
</feature>
<gene>
    <name evidence="2" type="ORF">GMO_02370</name>
</gene>
<feature type="compositionally biased region" description="Polar residues" evidence="1">
    <location>
        <begin position="105"/>
        <end position="129"/>
    </location>
</feature>
<evidence type="ECO:0000313" key="3">
    <source>
        <dbReference type="Proteomes" id="UP000004949"/>
    </source>
</evidence>